<gene>
    <name evidence="2" type="ORF">P153DRAFT_380795</name>
</gene>
<reference evidence="2" key="1">
    <citation type="journal article" date="2020" name="Stud. Mycol.">
        <title>101 Dothideomycetes genomes: a test case for predicting lifestyles and emergence of pathogens.</title>
        <authorList>
            <person name="Haridas S."/>
            <person name="Albert R."/>
            <person name="Binder M."/>
            <person name="Bloem J."/>
            <person name="Labutti K."/>
            <person name="Salamov A."/>
            <person name="Andreopoulos B."/>
            <person name="Baker S."/>
            <person name="Barry K."/>
            <person name="Bills G."/>
            <person name="Bluhm B."/>
            <person name="Cannon C."/>
            <person name="Castanera R."/>
            <person name="Culley D."/>
            <person name="Daum C."/>
            <person name="Ezra D."/>
            <person name="Gonzalez J."/>
            <person name="Henrissat B."/>
            <person name="Kuo A."/>
            <person name="Liang C."/>
            <person name="Lipzen A."/>
            <person name="Lutzoni F."/>
            <person name="Magnuson J."/>
            <person name="Mondo S."/>
            <person name="Nolan M."/>
            <person name="Ohm R."/>
            <person name="Pangilinan J."/>
            <person name="Park H.-J."/>
            <person name="Ramirez L."/>
            <person name="Alfaro M."/>
            <person name="Sun H."/>
            <person name="Tritt A."/>
            <person name="Yoshinaga Y."/>
            <person name="Zwiers L.-H."/>
            <person name="Turgeon B."/>
            <person name="Goodwin S."/>
            <person name="Spatafora J."/>
            <person name="Crous P."/>
            <person name="Grigoriev I."/>
        </authorList>
    </citation>
    <scope>NUCLEOTIDE SEQUENCE</scope>
    <source>
        <strain evidence="2">CBS 119687</strain>
    </source>
</reference>
<keyword evidence="3" id="KW-1185">Reference proteome</keyword>
<sequence>MYMLAPKLVNRRVWYIGIMYLPRAWKMNYQHAPWCFAVCRPISFCSLIARPPRHIRDHGSRSYVETTHLLPSPQTIMLLELALVVGNPVLAEDPAADCQYRAVRGNPKERRGSRRGASWSARQHAQLQHRPVLGRFNFRIELPTVTQTESVVAIANGTLHCPPALLMPPALDRLLASPSALRLLRSIVNARELPAPCSTAANCCHSIASRRRYSTAGKPQATRKWRRWKDTAGDIVHREKVLQFLEDDDDVSGKDPRGSRDGKEEALWAAYVAHQERLRGLQGIRSVWSARRVQAYRLPTTDTTDAEILWGTFIKHPELVVDVIDHAADLLKETGQTYPRLYELVMGYWLPRRQPAALDYHHHMLVTLNLRKLPLQTLARRGASHLTPSAYDALMHIYRQSNERNLYDDVVPPLIDKGRIAMARRWHSLCVVRDDLPSAAVALHPVVQIFTAEASVISNPRPLAETMDAPQRSKRRKPSYDEDLMRRLQGRDTAPVRFEDAFCARMFATRAIPPDSIIKGLAMVGVNEIGPQAVLAMAARTEPIMDLPRRFEELRAAGIALQGSVFILAIEKFAMEQKWDLVRSMLISDQHPDVFGNADVQRKLLNYYLDQEDYVQAHRTLAVLTLFHKDPNHEAWNLLLQIYTQRSGPHRIVTTLQDMRAQRVILTTESIVAIKSLLRPRQRGHKPGVSTRGGFDDLRFVSRVFMTILEAGMAPISPASWREIIRRFGMSGRFRELRRLLLWLVCWYAPRSNTQFSNLPKSPFLDTATAKLRTAFPEPNYYFHFPGSTPQQLSELHPIRQLLRPSLLQGLIIWGFKAGLLPNAHLEQSILGPTLAKKHYRHRLLKNHTLNRLHWSEGLRTVVQLRDLGVKVWRHNVIKALQAQLIVMFGRGHSKRRENRVMEKVNHRPYLTYVREINATWGASLFREPQLLGTSRLHTGMWHPRLRRRFAKPSVSLVEMLGRDWQRGGEDVAVGQGGGEGGGDALEELQSAFAAQEKARNPDFRSALARGVTSKEDSGGHGPVRAVNVRSLTT</sequence>
<dbReference type="EMBL" id="ML977497">
    <property type="protein sequence ID" value="KAF2134993.1"/>
    <property type="molecule type" value="Genomic_DNA"/>
</dbReference>
<feature type="region of interest" description="Disordered" evidence="1">
    <location>
        <begin position="461"/>
        <end position="486"/>
    </location>
</feature>
<proteinExistence type="predicted"/>
<name>A0A6A6AUV8_9PLEO</name>
<organism evidence="2 3">
    <name type="scientific">Dothidotthia symphoricarpi CBS 119687</name>
    <dbReference type="NCBI Taxonomy" id="1392245"/>
    <lineage>
        <taxon>Eukaryota</taxon>
        <taxon>Fungi</taxon>
        <taxon>Dikarya</taxon>
        <taxon>Ascomycota</taxon>
        <taxon>Pezizomycotina</taxon>
        <taxon>Dothideomycetes</taxon>
        <taxon>Pleosporomycetidae</taxon>
        <taxon>Pleosporales</taxon>
        <taxon>Dothidotthiaceae</taxon>
        <taxon>Dothidotthia</taxon>
    </lineage>
</organism>
<evidence type="ECO:0000313" key="2">
    <source>
        <dbReference type="EMBL" id="KAF2134993.1"/>
    </source>
</evidence>
<feature type="region of interest" description="Disordered" evidence="1">
    <location>
        <begin position="103"/>
        <end position="123"/>
    </location>
</feature>
<feature type="region of interest" description="Disordered" evidence="1">
    <location>
        <begin position="1010"/>
        <end position="1034"/>
    </location>
</feature>
<dbReference type="Proteomes" id="UP000799771">
    <property type="component" value="Unassembled WGS sequence"/>
</dbReference>
<dbReference type="AlphaFoldDB" id="A0A6A6AUV8"/>
<evidence type="ECO:0008006" key="4">
    <source>
        <dbReference type="Google" id="ProtNLM"/>
    </source>
</evidence>
<protein>
    <recommendedName>
        <fullName evidence="4">Pentatricopeptide repeat domain-containing protein</fullName>
    </recommendedName>
</protein>
<accession>A0A6A6AUV8</accession>
<dbReference type="RefSeq" id="XP_033529380.1">
    <property type="nucleotide sequence ID" value="XM_033669962.1"/>
</dbReference>
<evidence type="ECO:0000313" key="3">
    <source>
        <dbReference type="Proteomes" id="UP000799771"/>
    </source>
</evidence>
<evidence type="ECO:0000256" key="1">
    <source>
        <dbReference type="SAM" id="MobiDB-lite"/>
    </source>
</evidence>
<dbReference type="OrthoDB" id="5366531at2759"/>
<dbReference type="GeneID" id="54410394"/>